<keyword evidence="15" id="KW-1185">Reference proteome</keyword>
<feature type="domain" description="C2H2-type" evidence="13">
    <location>
        <begin position="628"/>
        <end position="655"/>
    </location>
</feature>
<evidence type="ECO:0000256" key="4">
    <source>
        <dbReference type="ARBA" id="ARBA00022737"/>
    </source>
</evidence>
<dbReference type="AlphaFoldDB" id="A0A672Z9J0"/>
<evidence type="ECO:0000256" key="9">
    <source>
        <dbReference type="ARBA" id="ARBA00023163"/>
    </source>
</evidence>
<keyword evidence="7" id="KW-0805">Transcription regulation</keyword>
<evidence type="ECO:0000256" key="5">
    <source>
        <dbReference type="ARBA" id="ARBA00022771"/>
    </source>
</evidence>
<feature type="domain" description="C2H2-type" evidence="13">
    <location>
        <begin position="404"/>
        <end position="431"/>
    </location>
</feature>
<evidence type="ECO:0000256" key="7">
    <source>
        <dbReference type="ARBA" id="ARBA00023015"/>
    </source>
</evidence>
<feature type="compositionally biased region" description="Acidic residues" evidence="12">
    <location>
        <begin position="313"/>
        <end position="326"/>
    </location>
</feature>
<proteinExistence type="predicted"/>
<dbReference type="GO" id="GO:0000978">
    <property type="term" value="F:RNA polymerase II cis-regulatory region sequence-specific DNA binding"/>
    <property type="evidence" value="ECO:0007669"/>
    <property type="project" value="TreeGrafter"/>
</dbReference>
<accession>A0A672Z9J0</accession>
<feature type="compositionally biased region" description="Basic and acidic residues" evidence="12">
    <location>
        <begin position="23"/>
        <end position="39"/>
    </location>
</feature>
<dbReference type="GO" id="GO:0005634">
    <property type="term" value="C:nucleus"/>
    <property type="evidence" value="ECO:0007669"/>
    <property type="project" value="UniProtKB-SubCell"/>
</dbReference>
<comment type="function">
    <text evidence="1">May be involved in transcriptional regulation.</text>
</comment>
<sequence>MVKDEFPLEQQDRSPSLDQVDPEPPHTKEEENLWTHQEGEELQGLEEADITKFPSIPPRVKSEYGEDKAQSSQLHQSQTEETTEEPEDRDDYGESEPDSIQNNDFPICDVACKTTYHQCTEDDKTWSVEQILTAAAEEIFGVFKRSIAEIEEKLSDSPKHKKRNQRLPDTVHQTDIRIPPEQQGRSPHVDQEDPEPPHIKEEQEEEWISQEGERAMKLLLLSECPTLTQKLWMVKEELPLEQQDRSPSLDQLDPESPHIKEEENLWTNQEGEELQGLEEADITKFPSTPPRVKSECDEDKAQSSQLHKSQIEENTEEPEDGDDYGDSEPNSIQNNDFYISDVACQTAYQCTEDDKTCKFWSALDTQMTVQTTKKPFSCSVCKKGFAHKSNLKQHMSVHSREKPFSCSVCKKSFTQNSHLKQHMSVHTGEKPFSCSFCNKGFVRNSLLKEHMSVHTGEKPFSCSVCKKGFARNSLLKEHMSIHTGEKPFSCSVCKKGYTRSSEVKQHMLVHSGERPFSCSVCKKDFALKSHLKKHMLVHTGEKPFSCSVCKKGFARNSEVKRHMSVHSREKPFSCSVCKKGFSLKCNLKKHMLVHTGEKPFSCSVCKKSYTRNSEVKQHMLLHTGENPFSCSVCKKGFALQCNLKKHMFTHTRKKAYIH</sequence>
<feature type="region of interest" description="Disordered" evidence="12">
    <location>
        <begin position="1"/>
        <end position="105"/>
    </location>
</feature>
<dbReference type="PROSITE" id="PS50157">
    <property type="entry name" value="ZINC_FINGER_C2H2_2"/>
    <property type="match status" value="10"/>
</dbReference>
<feature type="compositionally biased region" description="Basic and acidic residues" evidence="12">
    <location>
        <begin position="1"/>
        <end position="12"/>
    </location>
</feature>
<dbReference type="InterPro" id="IPR036236">
    <property type="entry name" value="Znf_C2H2_sf"/>
</dbReference>
<evidence type="ECO:0000256" key="12">
    <source>
        <dbReference type="SAM" id="MobiDB-lite"/>
    </source>
</evidence>
<feature type="domain" description="C2H2-type" evidence="13">
    <location>
        <begin position="572"/>
        <end position="599"/>
    </location>
</feature>
<reference evidence="14" key="1">
    <citation type="submission" date="2019-06" db="EMBL/GenBank/DDBJ databases">
        <authorList>
            <consortium name="Wellcome Sanger Institute Data Sharing"/>
        </authorList>
    </citation>
    <scope>NUCLEOTIDE SEQUENCE [LARGE SCALE GENOMIC DNA]</scope>
</reference>
<feature type="compositionally biased region" description="Acidic residues" evidence="12">
    <location>
        <begin position="270"/>
        <end position="280"/>
    </location>
</feature>
<dbReference type="FunFam" id="3.30.160.60:FF:000624">
    <property type="entry name" value="zinc finger protein 697"/>
    <property type="match status" value="4"/>
</dbReference>
<keyword evidence="10" id="KW-0539">Nucleus</keyword>
<keyword evidence="4" id="KW-0677">Repeat</keyword>
<dbReference type="FunFam" id="3.30.160.60:FF:001927">
    <property type="entry name" value="Zinc finger protein 1184"/>
    <property type="match status" value="1"/>
</dbReference>
<organism evidence="14 15">
    <name type="scientific">Sphaeramia orbicularis</name>
    <name type="common">orbiculate cardinalfish</name>
    <dbReference type="NCBI Taxonomy" id="375764"/>
    <lineage>
        <taxon>Eukaryota</taxon>
        <taxon>Metazoa</taxon>
        <taxon>Chordata</taxon>
        <taxon>Craniata</taxon>
        <taxon>Vertebrata</taxon>
        <taxon>Euteleostomi</taxon>
        <taxon>Actinopterygii</taxon>
        <taxon>Neopterygii</taxon>
        <taxon>Teleostei</taxon>
        <taxon>Neoteleostei</taxon>
        <taxon>Acanthomorphata</taxon>
        <taxon>Gobiaria</taxon>
        <taxon>Kurtiformes</taxon>
        <taxon>Apogonoidei</taxon>
        <taxon>Apogonidae</taxon>
        <taxon>Apogoninae</taxon>
        <taxon>Sphaeramia</taxon>
    </lineage>
</organism>
<dbReference type="PANTHER" id="PTHR23235:SF178">
    <property type="entry name" value="C2H2-TYPE DOMAIN-CONTAINING PROTEIN-RELATED"/>
    <property type="match status" value="1"/>
</dbReference>
<feature type="compositionally biased region" description="Basic and acidic residues" evidence="12">
    <location>
        <begin position="292"/>
        <end position="301"/>
    </location>
</feature>
<dbReference type="GO" id="GO:0008270">
    <property type="term" value="F:zinc ion binding"/>
    <property type="evidence" value="ECO:0007669"/>
    <property type="project" value="UniProtKB-KW"/>
</dbReference>
<dbReference type="InterPro" id="IPR013087">
    <property type="entry name" value="Znf_C2H2_type"/>
</dbReference>
<evidence type="ECO:0000256" key="6">
    <source>
        <dbReference type="ARBA" id="ARBA00022833"/>
    </source>
</evidence>
<evidence type="ECO:0000256" key="11">
    <source>
        <dbReference type="PROSITE-ProRule" id="PRU00042"/>
    </source>
</evidence>
<dbReference type="FunFam" id="3.30.160.60:FF:001527">
    <property type="entry name" value="Zinc finger protein"/>
    <property type="match status" value="1"/>
</dbReference>
<reference evidence="14" key="2">
    <citation type="submission" date="2025-08" db="UniProtKB">
        <authorList>
            <consortium name="Ensembl"/>
        </authorList>
    </citation>
    <scope>IDENTIFICATION</scope>
</reference>
<evidence type="ECO:0000256" key="8">
    <source>
        <dbReference type="ARBA" id="ARBA00023125"/>
    </source>
</evidence>
<feature type="compositionally biased region" description="Acidic residues" evidence="12">
    <location>
        <begin position="81"/>
        <end position="97"/>
    </location>
</feature>
<feature type="domain" description="C2H2-type" evidence="13">
    <location>
        <begin position="460"/>
        <end position="487"/>
    </location>
</feature>
<dbReference type="GO" id="GO:0000981">
    <property type="term" value="F:DNA-binding transcription factor activity, RNA polymerase II-specific"/>
    <property type="evidence" value="ECO:0007669"/>
    <property type="project" value="TreeGrafter"/>
</dbReference>
<protein>
    <recommendedName>
        <fullName evidence="13">C2H2-type domain-containing protein</fullName>
    </recommendedName>
</protein>
<dbReference type="FunFam" id="3.30.160.60:FF:000097">
    <property type="entry name" value="Zinc finger protein"/>
    <property type="match status" value="1"/>
</dbReference>
<evidence type="ECO:0000256" key="1">
    <source>
        <dbReference type="ARBA" id="ARBA00003767"/>
    </source>
</evidence>
<dbReference type="FunFam" id="3.30.160.60:FF:000303">
    <property type="entry name" value="Zinc finger protein 41"/>
    <property type="match status" value="1"/>
</dbReference>
<evidence type="ECO:0000313" key="14">
    <source>
        <dbReference type="Ensembl" id="ENSSORP00005013157.1"/>
    </source>
</evidence>
<feature type="region of interest" description="Disordered" evidence="12">
    <location>
        <begin position="241"/>
        <end position="332"/>
    </location>
</feature>
<keyword evidence="6" id="KW-0862">Zinc</keyword>
<keyword evidence="9" id="KW-0804">Transcription</keyword>
<feature type="domain" description="C2H2-type" evidence="13">
    <location>
        <begin position="544"/>
        <end position="571"/>
    </location>
</feature>
<feature type="domain" description="C2H2-type" evidence="13">
    <location>
        <begin position="600"/>
        <end position="627"/>
    </location>
</feature>
<evidence type="ECO:0000256" key="3">
    <source>
        <dbReference type="ARBA" id="ARBA00022723"/>
    </source>
</evidence>
<reference evidence="14" key="3">
    <citation type="submission" date="2025-09" db="UniProtKB">
        <authorList>
            <consortium name="Ensembl"/>
        </authorList>
    </citation>
    <scope>IDENTIFICATION</scope>
</reference>
<dbReference type="SMART" id="SM00355">
    <property type="entry name" value="ZnF_C2H2"/>
    <property type="match status" value="10"/>
</dbReference>
<name>A0A672Z9J0_9TELE</name>
<dbReference type="FunFam" id="3.30.160.60:FF:002716">
    <property type="entry name" value="Zinc finger protein 212"/>
    <property type="match status" value="1"/>
</dbReference>
<feature type="domain" description="C2H2-type" evidence="13">
    <location>
        <begin position="488"/>
        <end position="515"/>
    </location>
</feature>
<evidence type="ECO:0000313" key="15">
    <source>
        <dbReference type="Proteomes" id="UP000472271"/>
    </source>
</evidence>
<dbReference type="Proteomes" id="UP000472271">
    <property type="component" value="Chromosome 11"/>
</dbReference>
<dbReference type="Pfam" id="PF00096">
    <property type="entry name" value="zf-C2H2"/>
    <property type="match status" value="10"/>
</dbReference>
<keyword evidence="8" id="KW-0238">DNA-binding</keyword>
<dbReference type="Ensembl" id="ENSSORT00005013565.1">
    <property type="protein sequence ID" value="ENSSORP00005013157.1"/>
    <property type="gene ID" value="ENSSORG00005006840.1"/>
</dbReference>
<feature type="compositionally biased region" description="Low complexity" evidence="12">
    <location>
        <begin position="70"/>
        <end position="80"/>
    </location>
</feature>
<dbReference type="PROSITE" id="PS00028">
    <property type="entry name" value="ZINC_FINGER_C2H2_1"/>
    <property type="match status" value="10"/>
</dbReference>
<comment type="subcellular location">
    <subcellularLocation>
        <location evidence="2">Nucleus</location>
    </subcellularLocation>
</comment>
<feature type="compositionally biased region" description="Basic and acidic residues" evidence="12">
    <location>
        <begin position="60"/>
        <end position="69"/>
    </location>
</feature>
<evidence type="ECO:0000256" key="10">
    <source>
        <dbReference type="ARBA" id="ARBA00023242"/>
    </source>
</evidence>
<keyword evidence="5 11" id="KW-0863">Zinc-finger</keyword>
<dbReference type="FunFam" id="3.30.160.60:FF:000446">
    <property type="entry name" value="Zinc finger protein"/>
    <property type="match status" value="1"/>
</dbReference>
<dbReference type="SUPFAM" id="SSF57667">
    <property type="entry name" value="beta-beta-alpha zinc fingers"/>
    <property type="match status" value="6"/>
</dbReference>
<feature type="domain" description="C2H2-type" evidence="13">
    <location>
        <begin position="516"/>
        <end position="543"/>
    </location>
</feature>
<keyword evidence="3" id="KW-0479">Metal-binding</keyword>
<feature type="compositionally biased region" description="Basic and acidic residues" evidence="12">
    <location>
        <begin position="187"/>
        <end position="201"/>
    </location>
</feature>
<evidence type="ECO:0000256" key="2">
    <source>
        <dbReference type="ARBA" id="ARBA00004123"/>
    </source>
</evidence>
<feature type="region of interest" description="Disordered" evidence="12">
    <location>
        <begin position="154"/>
        <end position="206"/>
    </location>
</feature>
<feature type="domain" description="C2H2-type" evidence="13">
    <location>
        <begin position="376"/>
        <end position="403"/>
    </location>
</feature>
<dbReference type="InParanoid" id="A0A672Z9J0"/>
<feature type="domain" description="C2H2-type" evidence="13">
    <location>
        <begin position="432"/>
        <end position="459"/>
    </location>
</feature>
<evidence type="ECO:0000259" key="13">
    <source>
        <dbReference type="PROSITE" id="PS50157"/>
    </source>
</evidence>
<dbReference type="Gene3D" id="3.30.160.60">
    <property type="entry name" value="Classic Zinc Finger"/>
    <property type="match status" value="10"/>
</dbReference>
<dbReference type="PANTHER" id="PTHR23235">
    <property type="entry name" value="KRUEPPEL-LIKE TRANSCRIPTION FACTOR"/>
    <property type="match status" value="1"/>
</dbReference>